<reference evidence="11" key="3">
    <citation type="submission" date="2018-08" db="UniProtKB">
        <authorList>
            <consortium name="EnsemblPlants"/>
        </authorList>
    </citation>
    <scope>IDENTIFICATION</scope>
    <source>
        <strain evidence="11">cv. Bd21</strain>
    </source>
</reference>
<dbReference type="AlphaFoldDB" id="A0A0Q3ID31"/>
<dbReference type="EnsemblPlants" id="KQJ98331">
    <property type="protein sequence ID" value="KQJ98331"/>
    <property type="gene ID" value="BRADI_3g36260v3"/>
</dbReference>
<keyword evidence="2" id="KW-0217">Developmental protein</keyword>
<dbReference type="PANTHER" id="PTHR31496:SF3">
    <property type="entry name" value="TRANSCRIPTION REPRESSOR KAN1"/>
    <property type="match status" value="1"/>
</dbReference>
<dbReference type="Gene3D" id="1.10.10.60">
    <property type="entry name" value="Homeodomain-like"/>
    <property type="match status" value="1"/>
</dbReference>
<dbReference type="FunCoup" id="A0A0Q3ID31">
    <property type="interactions" value="7"/>
</dbReference>
<dbReference type="EMBL" id="CM000882">
    <property type="protein sequence ID" value="KQJ98331.1"/>
    <property type="molecule type" value="Genomic_DNA"/>
</dbReference>
<feature type="domain" description="Myb-like" evidence="9">
    <location>
        <begin position="213"/>
        <end position="264"/>
    </location>
</feature>
<evidence type="ECO:0000313" key="12">
    <source>
        <dbReference type="Proteomes" id="UP000008810"/>
    </source>
</evidence>
<evidence type="ECO:0000313" key="11">
    <source>
        <dbReference type="EnsemblPlants" id="KQJ98331"/>
    </source>
</evidence>
<dbReference type="GO" id="GO:0000976">
    <property type="term" value="F:transcription cis-regulatory region binding"/>
    <property type="evidence" value="ECO:0000318"/>
    <property type="project" value="GO_Central"/>
</dbReference>
<evidence type="ECO:0000256" key="1">
    <source>
        <dbReference type="ARBA" id="ARBA00004123"/>
    </source>
</evidence>
<dbReference type="NCBIfam" id="TIGR01557">
    <property type="entry name" value="myb_SHAQKYF"/>
    <property type="match status" value="1"/>
</dbReference>
<keyword evidence="7" id="KW-0539">Nucleus</keyword>
<keyword evidence="3" id="KW-0221">Differentiation</keyword>
<keyword evidence="5" id="KW-0238">DNA-binding</keyword>
<evidence type="ECO:0000256" key="3">
    <source>
        <dbReference type="ARBA" id="ARBA00022782"/>
    </source>
</evidence>
<name>A0A0Q3ID31_BRADI</name>
<dbReference type="OrthoDB" id="551907at2759"/>
<proteinExistence type="predicted"/>
<keyword evidence="12" id="KW-1185">Reference proteome</keyword>
<dbReference type="InterPro" id="IPR009057">
    <property type="entry name" value="Homeodomain-like_sf"/>
</dbReference>
<evidence type="ECO:0000256" key="8">
    <source>
        <dbReference type="SAM" id="MobiDB-lite"/>
    </source>
</evidence>
<dbReference type="GO" id="GO:0006355">
    <property type="term" value="P:regulation of DNA-templated transcription"/>
    <property type="evidence" value="ECO:0000318"/>
    <property type="project" value="GO_Central"/>
</dbReference>
<reference evidence="10" key="2">
    <citation type="submission" date="2017-06" db="EMBL/GenBank/DDBJ databases">
        <title>WGS assembly of Brachypodium distachyon.</title>
        <authorList>
            <consortium name="The International Brachypodium Initiative"/>
            <person name="Lucas S."/>
            <person name="Harmon-Smith M."/>
            <person name="Lail K."/>
            <person name="Tice H."/>
            <person name="Grimwood J."/>
            <person name="Bruce D."/>
            <person name="Barry K."/>
            <person name="Shu S."/>
            <person name="Lindquist E."/>
            <person name="Wang M."/>
            <person name="Pitluck S."/>
            <person name="Vogel J.P."/>
            <person name="Garvin D.F."/>
            <person name="Mockler T.C."/>
            <person name="Schmutz J."/>
            <person name="Rokhsar D."/>
            <person name="Bevan M.W."/>
        </authorList>
    </citation>
    <scope>NUCLEOTIDE SEQUENCE</scope>
    <source>
        <strain evidence="10">Bd21</strain>
    </source>
</reference>
<dbReference type="GeneID" id="100829715"/>
<feature type="region of interest" description="Disordered" evidence="8">
    <location>
        <begin position="266"/>
        <end position="359"/>
    </location>
</feature>
<organism evidence="10">
    <name type="scientific">Brachypodium distachyon</name>
    <name type="common">Purple false brome</name>
    <name type="synonym">Trachynia distachya</name>
    <dbReference type="NCBI Taxonomy" id="15368"/>
    <lineage>
        <taxon>Eukaryota</taxon>
        <taxon>Viridiplantae</taxon>
        <taxon>Streptophyta</taxon>
        <taxon>Embryophyta</taxon>
        <taxon>Tracheophyta</taxon>
        <taxon>Spermatophyta</taxon>
        <taxon>Magnoliopsida</taxon>
        <taxon>Liliopsida</taxon>
        <taxon>Poales</taxon>
        <taxon>Poaceae</taxon>
        <taxon>BOP clade</taxon>
        <taxon>Pooideae</taxon>
        <taxon>Stipodae</taxon>
        <taxon>Brachypodieae</taxon>
        <taxon>Brachypodium</taxon>
    </lineage>
</organism>
<feature type="region of interest" description="Disordered" evidence="8">
    <location>
        <begin position="1"/>
        <end position="71"/>
    </location>
</feature>
<dbReference type="PANTHER" id="PTHR31496">
    <property type="entry name" value="TRANSCRIPTION FACTOR KAN2-RELATED"/>
    <property type="match status" value="1"/>
</dbReference>
<dbReference type="GO" id="GO:0005634">
    <property type="term" value="C:nucleus"/>
    <property type="evidence" value="ECO:0000318"/>
    <property type="project" value="GO_Central"/>
</dbReference>
<dbReference type="InterPro" id="IPR044847">
    <property type="entry name" value="KAN_fam"/>
</dbReference>
<keyword evidence="6" id="KW-0804">Transcription</keyword>
<dbReference type="GO" id="GO:0010158">
    <property type="term" value="P:abaxial cell fate specification"/>
    <property type="evidence" value="ECO:0007669"/>
    <property type="project" value="InterPro"/>
</dbReference>
<dbReference type="InterPro" id="IPR001005">
    <property type="entry name" value="SANT/Myb"/>
</dbReference>
<dbReference type="InterPro" id="IPR006447">
    <property type="entry name" value="Myb_dom_plants"/>
</dbReference>
<protein>
    <recommendedName>
        <fullName evidence="9">Myb-like domain-containing protein</fullName>
    </recommendedName>
</protein>
<evidence type="ECO:0000256" key="2">
    <source>
        <dbReference type="ARBA" id="ARBA00022473"/>
    </source>
</evidence>
<evidence type="ECO:0000256" key="7">
    <source>
        <dbReference type="ARBA" id="ARBA00023242"/>
    </source>
</evidence>
<dbReference type="SUPFAM" id="SSF46689">
    <property type="entry name" value="Homeodomain-like"/>
    <property type="match status" value="1"/>
</dbReference>
<evidence type="ECO:0000256" key="6">
    <source>
        <dbReference type="ARBA" id="ARBA00023163"/>
    </source>
</evidence>
<evidence type="ECO:0000313" key="10">
    <source>
        <dbReference type="EMBL" id="KQJ98331.1"/>
    </source>
</evidence>
<evidence type="ECO:0000256" key="4">
    <source>
        <dbReference type="ARBA" id="ARBA00023015"/>
    </source>
</evidence>
<dbReference type="Proteomes" id="UP000008810">
    <property type="component" value="Chromosome 3"/>
</dbReference>
<reference evidence="10 11" key="1">
    <citation type="journal article" date="2010" name="Nature">
        <title>Genome sequencing and analysis of the model grass Brachypodium distachyon.</title>
        <authorList>
            <consortium name="International Brachypodium Initiative"/>
        </authorList>
    </citation>
    <scope>NUCLEOTIDE SEQUENCE [LARGE SCALE GENOMIC DNA]</scope>
    <source>
        <strain evidence="10 11">Bd21</strain>
    </source>
</reference>
<dbReference type="ExpressionAtlas" id="A0A0Q3ID31">
    <property type="expression patterns" value="baseline and differential"/>
</dbReference>
<dbReference type="FunFam" id="1.10.10.60:FF:000002">
    <property type="entry name" value="Myb family transcription factor"/>
    <property type="match status" value="1"/>
</dbReference>
<dbReference type="STRING" id="15368.A0A0Q3ID31"/>
<feature type="compositionally biased region" description="Polar residues" evidence="8">
    <location>
        <begin position="296"/>
        <end position="320"/>
    </location>
</feature>
<dbReference type="KEGG" id="bdi:100829715"/>
<feature type="compositionally biased region" description="Polar residues" evidence="8">
    <location>
        <begin position="48"/>
        <end position="57"/>
    </location>
</feature>
<evidence type="ECO:0000256" key="5">
    <source>
        <dbReference type="ARBA" id="ARBA00023125"/>
    </source>
</evidence>
<keyword evidence="4" id="KW-0805">Transcription regulation</keyword>
<dbReference type="RefSeq" id="XP_003572210.1">
    <property type="nucleotide sequence ID" value="XM_003572162.3"/>
</dbReference>
<sequence>MEAAAPSPDLSLHISLPTSGTMMPTSAPGLGAAAAAGGAGGDPWRRLNGSTASTELSLSPPPPPPPQGHQQADVLPWRLRQMMASSSVPVTLPTRPLDAAAAAESSARPIRGIPVYSRPGAAHHPFYNNPYYCQSSEAWPPSSTAPSSSVDAAAAASAAAFLSPSAYHRMLSSTGRLHGVLADTLRGYGALGAASRFMLPKLPGSRRSMRAPRMRWTSSLHARFVHAVELLGGHERATPKSVLELMDVKDLTLAHVKSHLQMYRTVKSTDKPASSSGPMDGIGSGSGDDNLPDSVRQATSGGDMNPQLFNEHNRSSSECTASPAAAGAGDVDCSSSAANSDSRARSDSRDLWPSSNGCDPAAHRLVGASRAVEGIEPACRSSSLQLQVSSHELSCPSLEFTLGRPNWHGADHD</sequence>
<dbReference type="Gramene" id="KQJ98331">
    <property type="protein sequence ID" value="KQJ98331"/>
    <property type="gene ID" value="BRADI_3g36260v3"/>
</dbReference>
<accession>A0A0Q3ID31</accession>
<comment type="subcellular location">
    <subcellularLocation>
        <location evidence="1">Nucleus</location>
    </subcellularLocation>
</comment>
<dbReference type="Pfam" id="PF00249">
    <property type="entry name" value="Myb_DNA-binding"/>
    <property type="match status" value="1"/>
</dbReference>
<evidence type="ECO:0000259" key="9">
    <source>
        <dbReference type="Pfam" id="PF00249"/>
    </source>
</evidence>
<gene>
    <name evidence="11" type="primary">LOC100829715</name>
    <name evidence="10" type="ORF">BRADI_3g36260v3</name>
</gene>